<evidence type="ECO:0000256" key="19">
    <source>
        <dbReference type="ARBA" id="ARBA00025833"/>
    </source>
</evidence>
<reference evidence="24 25" key="1">
    <citation type="submission" date="2020-08" db="EMBL/GenBank/DDBJ databases">
        <title>Genomic Encyclopedia of Type Strains, Phase IV (KMG-IV): sequencing the most valuable type-strain genomes for metagenomic binning, comparative biology and taxonomic classification.</title>
        <authorList>
            <person name="Goeker M."/>
        </authorList>
    </citation>
    <scope>NUCLEOTIDE SEQUENCE [LARGE SCALE GENOMIC DNA]</scope>
    <source>
        <strain evidence="24 25">DSM 23960</strain>
    </source>
</reference>
<evidence type="ECO:0000256" key="12">
    <source>
        <dbReference type="ARBA" id="ARBA00022824"/>
    </source>
</evidence>
<evidence type="ECO:0000256" key="20">
    <source>
        <dbReference type="ARBA" id="ARBA00033328"/>
    </source>
</evidence>
<dbReference type="GO" id="GO:0070573">
    <property type="term" value="F:metallodipeptidase activity"/>
    <property type="evidence" value="ECO:0007669"/>
    <property type="project" value="InterPro"/>
</dbReference>
<dbReference type="GO" id="GO:0005764">
    <property type="term" value="C:lysosome"/>
    <property type="evidence" value="ECO:0007669"/>
    <property type="project" value="UniProtKB-SubCell"/>
</dbReference>
<evidence type="ECO:0000256" key="5">
    <source>
        <dbReference type="ARBA" id="ARBA00014116"/>
    </source>
</evidence>
<dbReference type="PANTHER" id="PTHR12053">
    <property type="entry name" value="PROTEASE FAMILY M28 PLASMA GLUTAMATE CARBOXYPEPTIDASE-RELATED"/>
    <property type="match status" value="1"/>
</dbReference>
<dbReference type="InterPro" id="IPR039866">
    <property type="entry name" value="CPQ"/>
</dbReference>
<keyword evidence="8" id="KW-0645">Protease</keyword>
<evidence type="ECO:0000256" key="11">
    <source>
        <dbReference type="ARBA" id="ARBA00022801"/>
    </source>
</evidence>
<keyword evidence="16" id="KW-0865">Zymogen</keyword>
<dbReference type="EMBL" id="JACIDM010000002">
    <property type="protein sequence ID" value="MBB4083031.1"/>
    <property type="molecule type" value="Genomic_DNA"/>
</dbReference>
<evidence type="ECO:0000256" key="21">
    <source>
        <dbReference type="SAM" id="MobiDB-lite"/>
    </source>
</evidence>
<dbReference type="Gene3D" id="3.40.630.10">
    <property type="entry name" value="Zn peptidases"/>
    <property type="match status" value="1"/>
</dbReference>
<keyword evidence="11" id="KW-0378">Hydrolase</keyword>
<evidence type="ECO:0000256" key="18">
    <source>
        <dbReference type="ARBA" id="ARBA00023228"/>
    </source>
</evidence>
<evidence type="ECO:0000256" key="1">
    <source>
        <dbReference type="ARBA" id="ARBA00004240"/>
    </source>
</evidence>
<evidence type="ECO:0000313" key="24">
    <source>
        <dbReference type="EMBL" id="MBB4083031.1"/>
    </source>
</evidence>
<dbReference type="RefSeq" id="WP_183204162.1">
    <property type="nucleotide sequence ID" value="NZ_BAAAER010000001.1"/>
</dbReference>
<evidence type="ECO:0000256" key="7">
    <source>
        <dbReference type="ARBA" id="ARBA00022645"/>
    </source>
</evidence>
<dbReference type="GO" id="GO:0004180">
    <property type="term" value="F:carboxypeptidase activity"/>
    <property type="evidence" value="ECO:0007669"/>
    <property type="project" value="UniProtKB-KW"/>
</dbReference>
<dbReference type="Proteomes" id="UP000529946">
    <property type="component" value="Unassembled WGS sequence"/>
</dbReference>
<gene>
    <name evidence="24" type="ORF">GGR12_001897</name>
</gene>
<keyword evidence="17" id="KW-0325">Glycoprotein</keyword>
<dbReference type="GO" id="GO:0005576">
    <property type="term" value="C:extracellular region"/>
    <property type="evidence" value="ECO:0007669"/>
    <property type="project" value="UniProtKB-SubCell"/>
</dbReference>
<accession>A0A7W6JDB3</accession>
<dbReference type="GO" id="GO:0006508">
    <property type="term" value="P:proteolysis"/>
    <property type="evidence" value="ECO:0007669"/>
    <property type="project" value="UniProtKB-KW"/>
</dbReference>
<dbReference type="InterPro" id="IPR007484">
    <property type="entry name" value="Peptidase_M28"/>
</dbReference>
<dbReference type="PANTHER" id="PTHR12053:SF3">
    <property type="entry name" value="CARBOXYPEPTIDASE Q"/>
    <property type="match status" value="1"/>
</dbReference>
<organism evidence="24 25">
    <name type="scientific">Brevundimonas lenta</name>
    <dbReference type="NCBI Taxonomy" id="424796"/>
    <lineage>
        <taxon>Bacteria</taxon>
        <taxon>Pseudomonadati</taxon>
        <taxon>Pseudomonadota</taxon>
        <taxon>Alphaproteobacteria</taxon>
        <taxon>Caulobacterales</taxon>
        <taxon>Caulobacteraceae</taxon>
        <taxon>Brevundimonas</taxon>
    </lineage>
</organism>
<evidence type="ECO:0000256" key="4">
    <source>
        <dbReference type="ARBA" id="ARBA00004613"/>
    </source>
</evidence>
<keyword evidence="15" id="KW-0482">Metalloprotease</keyword>
<proteinExistence type="predicted"/>
<keyword evidence="13" id="KW-0862">Zinc</keyword>
<keyword evidence="14" id="KW-0333">Golgi apparatus</keyword>
<keyword evidence="6" id="KW-0964">Secreted</keyword>
<dbReference type="SUPFAM" id="SSF53187">
    <property type="entry name" value="Zn-dependent exopeptidases"/>
    <property type="match status" value="1"/>
</dbReference>
<evidence type="ECO:0000256" key="6">
    <source>
        <dbReference type="ARBA" id="ARBA00022525"/>
    </source>
</evidence>
<evidence type="ECO:0000256" key="13">
    <source>
        <dbReference type="ARBA" id="ARBA00022833"/>
    </source>
</evidence>
<comment type="caution">
    <text evidence="24">The sequence shown here is derived from an EMBL/GenBank/DDBJ whole genome shotgun (WGS) entry which is preliminary data.</text>
</comment>
<evidence type="ECO:0000313" key="25">
    <source>
        <dbReference type="Proteomes" id="UP000529946"/>
    </source>
</evidence>
<keyword evidence="10 22" id="KW-0732">Signal</keyword>
<dbReference type="AlphaFoldDB" id="A0A7W6JDB3"/>
<comment type="subunit">
    <text evidence="19">Homodimer. The monomeric form is inactive while the homodimer is active.</text>
</comment>
<dbReference type="GO" id="GO:0046872">
    <property type="term" value="F:metal ion binding"/>
    <property type="evidence" value="ECO:0007669"/>
    <property type="project" value="UniProtKB-KW"/>
</dbReference>
<evidence type="ECO:0000256" key="10">
    <source>
        <dbReference type="ARBA" id="ARBA00022729"/>
    </source>
</evidence>
<keyword evidence="12" id="KW-0256">Endoplasmic reticulum</keyword>
<feature type="region of interest" description="Disordered" evidence="21">
    <location>
        <begin position="511"/>
        <end position="530"/>
    </location>
</feature>
<evidence type="ECO:0000256" key="15">
    <source>
        <dbReference type="ARBA" id="ARBA00023049"/>
    </source>
</evidence>
<keyword evidence="25" id="KW-1185">Reference proteome</keyword>
<protein>
    <recommendedName>
        <fullName evidence="5">Carboxypeptidase Q</fullName>
    </recommendedName>
    <alternativeName>
        <fullName evidence="20">Plasma glutamate carboxypeptidase</fullName>
    </alternativeName>
</protein>
<name>A0A7W6JDB3_9CAUL</name>
<dbReference type="Gene3D" id="3.50.30.30">
    <property type="match status" value="1"/>
</dbReference>
<keyword evidence="18" id="KW-0458">Lysosome</keyword>
<evidence type="ECO:0000256" key="17">
    <source>
        <dbReference type="ARBA" id="ARBA00023180"/>
    </source>
</evidence>
<evidence type="ECO:0000256" key="9">
    <source>
        <dbReference type="ARBA" id="ARBA00022723"/>
    </source>
</evidence>
<comment type="subcellular location">
    <subcellularLocation>
        <location evidence="1">Endoplasmic reticulum</location>
    </subcellularLocation>
    <subcellularLocation>
        <location evidence="3">Golgi apparatus</location>
    </subcellularLocation>
    <subcellularLocation>
        <location evidence="2">Lysosome</location>
    </subcellularLocation>
    <subcellularLocation>
        <location evidence="4">Secreted</location>
    </subcellularLocation>
</comment>
<evidence type="ECO:0000256" key="14">
    <source>
        <dbReference type="ARBA" id="ARBA00023034"/>
    </source>
</evidence>
<evidence type="ECO:0000256" key="8">
    <source>
        <dbReference type="ARBA" id="ARBA00022670"/>
    </source>
</evidence>
<evidence type="ECO:0000256" key="2">
    <source>
        <dbReference type="ARBA" id="ARBA00004371"/>
    </source>
</evidence>
<evidence type="ECO:0000259" key="23">
    <source>
        <dbReference type="Pfam" id="PF04389"/>
    </source>
</evidence>
<feature type="chain" id="PRO_5031013927" description="Carboxypeptidase Q" evidence="22">
    <location>
        <begin position="21"/>
        <end position="530"/>
    </location>
</feature>
<evidence type="ECO:0000256" key="3">
    <source>
        <dbReference type="ARBA" id="ARBA00004555"/>
    </source>
</evidence>
<dbReference type="Pfam" id="PF04389">
    <property type="entry name" value="Peptidase_M28"/>
    <property type="match status" value="1"/>
</dbReference>
<sequence length="530" mass="57661">MRLAALLSATALVIATPVLAQAPDRVAINGIIDQGFNHSEVMNTAAWLTDRIGGRLTNSPQMREAESWTAQQFRDWGLSNVRAEGFEFGRGWSIVRSSARMTAPRSIDLRAIPVAWTPSTDGVISGDVVVAPMTTPADFDKWRGKLAGKIVMITKPDTGSEPTEPAFRRWTDDELAGRTAFVQPAHAEPSLGGLREASFAERLDAFLKEEGAIAWVKMSQRDGGLLHGTGYTYRVGTTPTLPGMELAAEDYRRLARLAKTDASPRLELMSEVRFHDEDVNAYNILADIPGTARGGEYVMAGAHLDSWVASDGAVDNAAGVAVVMEAARILKEMGVRPKRTIRFALWNGEEQGLLGSLAYVDQHLATRAPLNDPELDSLPNGRTWRQRWPVQPRPGHADLVAYFNIDNGSGKIRGINAEGNVAAAPIFEEWLAPFASMGASTVSLRTSGGTDHVYMQSVGIPGYQFIQDPLDYGSRLHHTSIDSYDHIKPEDLRQAAVVLAGLLLTAANSDEPLPRMPLPTQPTPSDPFAY</sequence>
<evidence type="ECO:0000256" key="22">
    <source>
        <dbReference type="SAM" id="SignalP"/>
    </source>
</evidence>
<feature type="signal peptide" evidence="22">
    <location>
        <begin position="1"/>
        <end position="20"/>
    </location>
</feature>
<feature type="compositionally biased region" description="Pro residues" evidence="21">
    <location>
        <begin position="514"/>
        <end position="530"/>
    </location>
</feature>
<feature type="domain" description="Peptidase M28" evidence="23">
    <location>
        <begin position="283"/>
        <end position="500"/>
    </location>
</feature>
<keyword evidence="9" id="KW-0479">Metal-binding</keyword>
<keyword evidence="7" id="KW-0121">Carboxypeptidase</keyword>
<evidence type="ECO:0000256" key="16">
    <source>
        <dbReference type="ARBA" id="ARBA00023145"/>
    </source>
</evidence>